<organism evidence="7 8">
    <name type="scientific">Anatilimnocola aggregata</name>
    <dbReference type="NCBI Taxonomy" id="2528021"/>
    <lineage>
        <taxon>Bacteria</taxon>
        <taxon>Pseudomonadati</taxon>
        <taxon>Planctomycetota</taxon>
        <taxon>Planctomycetia</taxon>
        <taxon>Pirellulales</taxon>
        <taxon>Pirellulaceae</taxon>
        <taxon>Anatilimnocola</taxon>
    </lineage>
</organism>
<keyword evidence="4 5" id="KW-0472">Membrane</keyword>
<gene>
    <name evidence="7" type="ORF">ETAA8_34060</name>
</gene>
<dbReference type="Proteomes" id="UP000315017">
    <property type="component" value="Chromosome"/>
</dbReference>
<evidence type="ECO:0000256" key="3">
    <source>
        <dbReference type="ARBA" id="ARBA00022989"/>
    </source>
</evidence>
<keyword evidence="3 5" id="KW-1133">Transmembrane helix</keyword>
<feature type="transmembrane region" description="Helical" evidence="5">
    <location>
        <begin position="156"/>
        <end position="173"/>
    </location>
</feature>
<dbReference type="KEGG" id="aagg:ETAA8_34060"/>
<feature type="domain" description="Ferric oxidoreductase" evidence="6">
    <location>
        <begin position="51"/>
        <end position="167"/>
    </location>
</feature>
<sequence>MSPVPDQAQKTPLDTLVLLAAGIGLAIWCVVSFRAGGYYVQRDVFACQLSGYAALAYLAVSLCAGPLLRVASLAGLRVEREFSARLSRNAGIASALAAGLHTVISLMTYLKHDWWIVLTLPYLQWGVLALFVLLVLLVGSFKPLMSLVRWKIWKPLFRLSFLAAIFAFFHVIYAPFSPTILIVSLFANALLVSLFRWLPQRKQSKPTEPVVVLEAPIVDTSLRKKDPA</sequence>
<evidence type="ECO:0000256" key="5">
    <source>
        <dbReference type="SAM" id="Phobius"/>
    </source>
</evidence>
<keyword evidence="8" id="KW-1185">Reference proteome</keyword>
<evidence type="ECO:0000256" key="1">
    <source>
        <dbReference type="ARBA" id="ARBA00004141"/>
    </source>
</evidence>
<dbReference type="InterPro" id="IPR013130">
    <property type="entry name" value="Fe3_Rdtase_TM_dom"/>
</dbReference>
<evidence type="ECO:0000313" key="8">
    <source>
        <dbReference type="Proteomes" id="UP000315017"/>
    </source>
</evidence>
<accession>A0A517YDJ1</accession>
<feature type="transmembrane region" description="Helical" evidence="5">
    <location>
        <begin position="55"/>
        <end position="78"/>
    </location>
</feature>
<reference evidence="7 8" key="1">
    <citation type="submission" date="2019-02" db="EMBL/GenBank/DDBJ databases">
        <title>Deep-cultivation of Planctomycetes and their phenomic and genomic characterization uncovers novel biology.</title>
        <authorList>
            <person name="Wiegand S."/>
            <person name="Jogler M."/>
            <person name="Boedeker C."/>
            <person name="Pinto D."/>
            <person name="Vollmers J."/>
            <person name="Rivas-Marin E."/>
            <person name="Kohn T."/>
            <person name="Peeters S.H."/>
            <person name="Heuer A."/>
            <person name="Rast P."/>
            <person name="Oberbeckmann S."/>
            <person name="Bunk B."/>
            <person name="Jeske O."/>
            <person name="Meyerdierks A."/>
            <person name="Storesund J.E."/>
            <person name="Kallscheuer N."/>
            <person name="Luecker S."/>
            <person name="Lage O.M."/>
            <person name="Pohl T."/>
            <person name="Merkel B.J."/>
            <person name="Hornburger P."/>
            <person name="Mueller R.-W."/>
            <person name="Bruemmer F."/>
            <person name="Labrenz M."/>
            <person name="Spormann A.M."/>
            <person name="Op den Camp H."/>
            <person name="Overmann J."/>
            <person name="Amann R."/>
            <person name="Jetten M.S.M."/>
            <person name="Mascher T."/>
            <person name="Medema M.H."/>
            <person name="Devos D.P."/>
            <person name="Kaster A.-K."/>
            <person name="Ovreas L."/>
            <person name="Rohde M."/>
            <person name="Galperin M.Y."/>
            <person name="Jogler C."/>
        </authorList>
    </citation>
    <scope>NUCLEOTIDE SEQUENCE [LARGE SCALE GENOMIC DNA]</scope>
    <source>
        <strain evidence="7 8">ETA_A8</strain>
    </source>
</reference>
<dbReference type="AlphaFoldDB" id="A0A517YDJ1"/>
<evidence type="ECO:0000259" key="6">
    <source>
        <dbReference type="Pfam" id="PF01794"/>
    </source>
</evidence>
<dbReference type="GO" id="GO:0016020">
    <property type="term" value="C:membrane"/>
    <property type="evidence" value="ECO:0007669"/>
    <property type="project" value="UniProtKB-SubCell"/>
</dbReference>
<keyword evidence="2 5" id="KW-0812">Transmembrane</keyword>
<feature type="transmembrane region" description="Helical" evidence="5">
    <location>
        <begin position="122"/>
        <end position="144"/>
    </location>
</feature>
<name>A0A517YDJ1_9BACT</name>
<dbReference type="RefSeq" id="WP_145090364.1">
    <property type="nucleotide sequence ID" value="NZ_CP036274.1"/>
</dbReference>
<feature type="transmembrane region" description="Helical" evidence="5">
    <location>
        <begin position="12"/>
        <end position="35"/>
    </location>
</feature>
<evidence type="ECO:0000256" key="2">
    <source>
        <dbReference type="ARBA" id="ARBA00022692"/>
    </source>
</evidence>
<comment type="subcellular location">
    <subcellularLocation>
        <location evidence="1">Membrane</location>
        <topology evidence="1">Multi-pass membrane protein</topology>
    </subcellularLocation>
</comment>
<evidence type="ECO:0000313" key="7">
    <source>
        <dbReference type="EMBL" id="QDU28306.1"/>
    </source>
</evidence>
<evidence type="ECO:0000256" key="4">
    <source>
        <dbReference type="ARBA" id="ARBA00023136"/>
    </source>
</evidence>
<proteinExistence type="predicted"/>
<feature type="transmembrane region" description="Helical" evidence="5">
    <location>
        <begin position="179"/>
        <end position="198"/>
    </location>
</feature>
<protein>
    <submittedName>
        <fullName evidence="7">Putative sulfite oxidase subunit YedZ</fullName>
    </submittedName>
</protein>
<dbReference type="EMBL" id="CP036274">
    <property type="protein sequence ID" value="QDU28306.1"/>
    <property type="molecule type" value="Genomic_DNA"/>
</dbReference>
<dbReference type="Pfam" id="PF01794">
    <property type="entry name" value="Ferric_reduct"/>
    <property type="match status" value="1"/>
</dbReference>